<reference evidence="1 2" key="1">
    <citation type="submission" date="2018-12" db="EMBL/GenBank/DDBJ databases">
        <title>Marinifilum JC070 sp. nov., a marine bacterium isolated from Yongle Blue Hole in the South China Sea.</title>
        <authorList>
            <person name="Fu T."/>
        </authorList>
    </citation>
    <scope>NUCLEOTIDE SEQUENCE [LARGE SCALE GENOMIC DNA]</scope>
    <source>
        <strain evidence="1 2">JC070</strain>
    </source>
</reference>
<comment type="caution">
    <text evidence="1">The sequence shown here is derived from an EMBL/GenBank/DDBJ whole genome shotgun (WGS) entry which is preliminary data.</text>
</comment>
<evidence type="ECO:0000313" key="1">
    <source>
        <dbReference type="EMBL" id="NOU60879.1"/>
    </source>
</evidence>
<dbReference type="EMBL" id="RZNH01000024">
    <property type="protein sequence ID" value="NOU60879.1"/>
    <property type="molecule type" value="Genomic_DNA"/>
</dbReference>
<gene>
    <name evidence="1" type="ORF">ELS83_13730</name>
</gene>
<protein>
    <submittedName>
        <fullName evidence="1">Uncharacterized protein</fullName>
    </submittedName>
</protein>
<keyword evidence="2" id="KW-1185">Reference proteome</keyword>
<sequence length="97" mass="11335">MASKKEFKKDVNFLTNEIVMRGMIHLEFFGEKNSEQIFEIMNKAVESRNDYISRINDRLSGKNAKEVKAHFKLIYDDLLKSTHNLLEEIDGLDITVK</sequence>
<name>A0ABX1WXS2_9BACT</name>
<dbReference type="RefSeq" id="WP_171596152.1">
    <property type="nucleotide sequence ID" value="NZ_RZNH01000024.1"/>
</dbReference>
<organism evidence="1 2">
    <name type="scientific">Marinifilum caeruleilacunae</name>
    <dbReference type="NCBI Taxonomy" id="2499076"/>
    <lineage>
        <taxon>Bacteria</taxon>
        <taxon>Pseudomonadati</taxon>
        <taxon>Bacteroidota</taxon>
        <taxon>Bacteroidia</taxon>
        <taxon>Marinilabiliales</taxon>
        <taxon>Marinifilaceae</taxon>
    </lineage>
</organism>
<dbReference type="Proteomes" id="UP000732105">
    <property type="component" value="Unassembled WGS sequence"/>
</dbReference>
<evidence type="ECO:0000313" key="2">
    <source>
        <dbReference type="Proteomes" id="UP000732105"/>
    </source>
</evidence>
<accession>A0ABX1WXS2</accession>
<proteinExistence type="predicted"/>